<evidence type="ECO:0000256" key="3">
    <source>
        <dbReference type="ARBA" id="ARBA00023004"/>
    </source>
</evidence>
<keyword evidence="4" id="KW-0411">Iron-sulfur</keyword>
<gene>
    <name evidence="7" type="ORF">METZ01_LOCUS65225</name>
</gene>
<dbReference type="Gene3D" id="2.102.10.10">
    <property type="entry name" value="Rieske [2Fe-2S] iron-sulphur domain"/>
    <property type="match status" value="1"/>
</dbReference>
<accession>A0A381TA25</accession>
<dbReference type="PANTHER" id="PTHR21496:SF0">
    <property type="entry name" value="RIESKE DOMAIN-CONTAINING PROTEIN"/>
    <property type="match status" value="1"/>
</dbReference>
<dbReference type="SUPFAM" id="SSF50022">
    <property type="entry name" value="ISP domain"/>
    <property type="match status" value="1"/>
</dbReference>
<comment type="cofactor">
    <cofactor evidence="5">
        <name>[2Fe-2S] cluster</name>
        <dbReference type="ChEBI" id="CHEBI:190135"/>
    </cofactor>
</comment>
<sequence>MGRFFVCRKTEIMPGQMKKVSVDENEILVTNIDGNYFAIDDTCTHAGATLSEGKLEDSTITCDWHGAKFDCKNGKLIKFPGEINDLESYKVIVESDDVFVET</sequence>
<organism evidence="7">
    <name type="scientific">marine metagenome</name>
    <dbReference type="NCBI Taxonomy" id="408172"/>
    <lineage>
        <taxon>unclassified sequences</taxon>
        <taxon>metagenomes</taxon>
        <taxon>ecological metagenomes</taxon>
    </lineage>
</organism>
<evidence type="ECO:0000256" key="2">
    <source>
        <dbReference type="ARBA" id="ARBA00022723"/>
    </source>
</evidence>
<dbReference type="Pfam" id="PF00355">
    <property type="entry name" value="Rieske"/>
    <property type="match status" value="1"/>
</dbReference>
<dbReference type="CDD" id="cd03528">
    <property type="entry name" value="Rieske_RO_ferredoxin"/>
    <property type="match status" value="1"/>
</dbReference>
<keyword evidence="2" id="KW-0479">Metal-binding</keyword>
<protein>
    <recommendedName>
        <fullName evidence="6">Rieske domain-containing protein</fullName>
    </recommendedName>
</protein>
<dbReference type="InterPro" id="IPR017941">
    <property type="entry name" value="Rieske_2Fe-2S"/>
</dbReference>
<dbReference type="PANTHER" id="PTHR21496">
    <property type="entry name" value="FERREDOXIN-RELATED"/>
    <property type="match status" value="1"/>
</dbReference>
<feature type="domain" description="Rieske" evidence="6">
    <location>
        <begin position="4"/>
        <end position="100"/>
    </location>
</feature>
<keyword evidence="3" id="KW-0408">Iron</keyword>
<dbReference type="AlphaFoldDB" id="A0A381TA25"/>
<evidence type="ECO:0000256" key="1">
    <source>
        <dbReference type="ARBA" id="ARBA00022714"/>
    </source>
</evidence>
<dbReference type="GO" id="GO:0051537">
    <property type="term" value="F:2 iron, 2 sulfur cluster binding"/>
    <property type="evidence" value="ECO:0007669"/>
    <property type="project" value="UniProtKB-KW"/>
</dbReference>
<name>A0A381TA25_9ZZZZ</name>
<evidence type="ECO:0000256" key="5">
    <source>
        <dbReference type="ARBA" id="ARBA00034078"/>
    </source>
</evidence>
<keyword evidence="1" id="KW-0001">2Fe-2S</keyword>
<proteinExistence type="predicted"/>
<reference evidence="7" key="1">
    <citation type="submission" date="2018-05" db="EMBL/GenBank/DDBJ databases">
        <authorList>
            <person name="Lanie J.A."/>
            <person name="Ng W.-L."/>
            <person name="Kazmierczak K.M."/>
            <person name="Andrzejewski T.M."/>
            <person name="Davidsen T.M."/>
            <person name="Wayne K.J."/>
            <person name="Tettelin H."/>
            <person name="Glass J.I."/>
            <person name="Rusch D."/>
            <person name="Podicherti R."/>
            <person name="Tsui H.-C.T."/>
            <person name="Winkler M.E."/>
        </authorList>
    </citation>
    <scope>NUCLEOTIDE SEQUENCE</scope>
</reference>
<evidence type="ECO:0000313" key="7">
    <source>
        <dbReference type="EMBL" id="SVA12371.1"/>
    </source>
</evidence>
<dbReference type="EMBL" id="UINC01004175">
    <property type="protein sequence ID" value="SVA12371.1"/>
    <property type="molecule type" value="Genomic_DNA"/>
</dbReference>
<dbReference type="InterPro" id="IPR036922">
    <property type="entry name" value="Rieske_2Fe-2S_sf"/>
</dbReference>
<dbReference type="GO" id="GO:0046872">
    <property type="term" value="F:metal ion binding"/>
    <property type="evidence" value="ECO:0007669"/>
    <property type="project" value="UniProtKB-KW"/>
</dbReference>
<evidence type="ECO:0000259" key="6">
    <source>
        <dbReference type="PROSITE" id="PS51296"/>
    </source>
</evidence>
<evidence type="ECO:0000256" key="4">
    <source>
        <dbReference type="ARBA" id="ARBA00023014"/>
    </source>
</evidence>
<dbReference type="PROSITE" id="PS51296">
    <property type="entry name" value="RIESKE"/>
    <property type="match status" value="1"/>
</dbReference>